<dbReference type="Proteomes" id="UP000663879">
    <property type="component" value="Unassembled WGS sequence"/>
</dbReference>
<evidence type="ECO:0000313" key="3">
    <source>
        <dbReference type="Proteomes" id="UP000663879"/>
    </source>
</evidence>
<protein>
    <submittedName>
        <fullName evidence="2">Uncharacterized protein</fullName>
    </submittedName>
</protein>
<comment type="caution">
    <text evidence="2">The sequence shown here is derived from an EMBL/GenBank/DDBJ whole genome shotgun (WGS) entry which is preliminary data.</text>
</comment>
<organism evidence="2 3">
    <name type="scientific">Brachionus calyciflorus</name>
    <dbReference type="NCBI Taxonomy" id="104777"/>
    <lineage>
        <taxon>Eukaryota</taxon>
        <taxon>Metazoa</taxon>
        <taxon>Spiralia</taxon>
        <taxon>Gnathifera</taxon>
        <taxon>Rotifera</taxon>
        <taxon>Eurotatoria</taxon>
        <taxon>Monogononta</taxon>
        <taxon>Pseudotrocha</taxon>
        <taxon>Ploima</taxon>
        <taxon>Brachionidae</taxon>
        <taxon>Brachionus</taxon>
    </lineage>
</organism>
<gene>
    <name evidence="2" type="ORF">OXX778_LOCUS16832</name>
</gene>
<dbReference type="OrthoDB" id="10636090at2759"/>
<evidence type="ECO:0000256" key="1">
    <source>
        <dbReference type="SAM" id="MobiDB-lite"/>
    </source>
</evidence>
<sequence length="237" mass="27547">MPLFKLVTIDQKTAKLVSANSLQSLKEKGEQKLGFKIAKLIIQNQNKEINDDKELNDLISSDNKEITLIACSKSTKNDQANQLNPRIIKVLSPQKNHNSFNSLDSINRNESEGPSTIKKSKTFQDYDDDEDDESNYFFKEYSKVVSILKKLKEDITLKQLAKEQAEICEDIIKETDQFFADKEEHLLEKKLEKIENIRECYKIDLELQKEKDEIKEIELRNFQSSPKNFKKLEIDAI</sequence>
<accession>A0A814HEK1</accession>
<keyword evidence="3" id="KW-1185">Reference proteome</keyword>
<evidence type="ECO:0000313" key="2">
    <source>
        <dbReference type="EMBL" id="CAF1009759.1"/>
    </source>
</evidence>
<name>A0A814HEK1_9BILA</name>
<feature type="region of interest" description="Disordered" evidence="1">
    <location>
        <begin position="99"/>
        <end position="126"/>
    </location>
</feature>
<proteinExistence type="predicted"/>
<feature type="compositionally biased region" description="Polar residues" evidence="1">
    <location>
        <begin position="99"/>
        <end position="114"/>
    </location>
</feature>
<dbReference type="AlphaFoldDB" id="A0A814HEK1"/>
<dbReference type="EMBL" id="CAJNOC010004108">
    <property type="protein sequence ID" value="CAF1009759.1"/>
    <property type="molecule type" value="Genomic_DNA"/>
</dbReference>
<dbReference type="Gene3D" id="3.10.20.10">
    <property type="match status" value="1"/>
</dbReference>
<reference evidence="2" key="1">
    <citation type="submission" date="2021-02" db="EMBL/GenBank/DDBJ databases">
        <authorList>
            <person name="Nowell W R."/>
        </authorList>
    </citation>
    <scope>NUCLEOTIDE SEQUENCE</scope>
    <source>
        <strain evidence="2">Ploen Becks lab</strain>
    </source>
</reference>